<feature type="compositionally biased region" description="Basic and acidic residues" evidence="2">
    <location>
        <begin position="183"/>
        <end position="197"/>
    </location>
</feature>
<proteinExistence type="predicted"/>
<feature type="region of interest" description="Disordered" evidence="2">
    <location>
        <begin position="217"/>
        <end position="270"/>
    </location>
</feature>
<comment type="caution">
    <text evidence="3">The sequence shown here is derived from an EMBL/GenBank/DDBJ whole genome shotgun (WGS) entry which is preliminary data.</text>
</comment>
<feature type="compositionally biased region" description="Acidic residues" evidence="2">
    <location>
        <begin position="246"/>
        <end position="256"/>
    </location>
</feature>
<keyword evidence="4" id="KW-1185">Reference proteome</keyword>
<evidence type="ECO:0000256" key="1">
    <source>
        <dbReference type="SAM" id="Coils"/>
    </source>
</evidence>
<keyword evidence="1" id="KW-0175">Coiled coil</keyword>
<evidence type="ECO:0000313" key="4">
    <source>
        <dbReference type="Proteomes" id="UP000006757"/>
    </source>
</evidence>
<accession>K1VGN2</accession>
<name>K1VGN2_TRIAC</name>
<dbReference type="EMBL" id="AMBO01000353">
    <property type="protein sequence ID" value="EKC99995.1"/>
    <property type="molecule type" value="Genomic_DNA"/>
</dbReference>
<dbReference type="InParanoid" id="K1VGN2"/>
<evidence type="ECO:0000313" key="3">
    <source>
        <dbReference type="EMBL" id="EKC99995.1"/>
    </source>
</evidence>
<feature type="region of interest" description="Disordered" evidence="2">
    <location>
        <begin position="125"/>
        <end position="155"/>
    </location>
</feature>
<organism evidence="3 4">
    <name type="scientific">Trichosporon asahii var. asahii (strain CBS 8904)</name>
    <name type="common">Yeast</name>
    <dbReference type="NCBI Taxonomy" id="1220162"/>
    <lineage>
        <taxon>Eukaryota</taxon>
        <taxon>Fungi</taxon>
        <taxon>Dikarya</taxon>
        <taxon>Basidiomycota</taxon>
        <taxon>Agaricomycotina</taxon>
        <taxon>Tremellomycetes</taxon>
        <taxon>Trichosporonales</taxon>
        <taxon>Trichosporonaceae</taxon>
        <taxon>Trichosporon</taxon>
    </lineage>
</organism>
<sequence>MADQNACTLDDDDYEDICQCDALLAFPARMTTEEDANVEDEHTTTEEDDATGDMVIDATDDREDAVTDSQAEASESNANGSGIGEQDDCDTATEEGDATGAMVIDATNAAQQDHLYRAVTDSQCLSSESNANGSGIGEQDNRDTTTEEDDTTGAMAIDGATYHCEHAVTDSQDWSESTGDGEYGGRHEHLDGEHTTTDEDDQCGNAMAIDATNGAQDHCEHAVTDSQDLSSESDTDSISGTRADQDELADSQDLTDDSTHLVTPLDHTDDDATRLEQAQADLELANDLIDVQREFMSAAECNMQGLEAHLTRAQERLKLKDEAVLHMQYQLDQTAATLAKTEQELKRVKAINGLARGIVKEKDDQVDSLKAQLAAASKKEAELVSKLAARDL</sequence>
<dbReference type="Proteomes" id="UP000006757">
    <property type="component" value="Unassembled WGS sequence"/>
</dbReference>
<feature type="compositionally biased region" description="Polar residues" evidence="2">
    <location>
        <begin position="169"/>
        <end position="178"/>
    </location>
</feature>
<evidence type="ECO:0000256" key="2">
    <source>
        <dbReference type="SAM" id="MobiDB-lite"/>
    </source>
</evidence>
<feature type="coiled-coil region" evidence="1">
    <location>
        <begin position="296"/>
        <end position="386"/>
    </location>
</feature>
<feature type="compositionally biased region" description="Polar residues" evidence="2">
    <location>
        <begin position="224"/>
        <end position="242"/>
    </location>
</feature>
<gene>
    <name evidence="3" type="ORF">A1Q2_05715</name>
</gene>
<dbReference type="HOGENOM" id="CLU_704346_0_0_1"/>
<feature type="compositionally biased region" description="Acidic residues" evidence="2">
    <location>
        <begin position="85"/>
        <end position="97"/>
    </location>
</feature>
<dbReference type="AlphaFoldDB" id="K1VGN2"/>
<feature type="region of interest" description="Disordered" evidence="2">
    <location>
        <begin position="168"/>
        <end position="202"/>
    </location>
</feature>
<feature type="compositionally biased region" description="Polar residues" evidence="2">
    <location>
        <begin position="67"/>
        <end position="80"/>
    </location>
</feature>
<protein>
    <submittedName>
        <fullName evidence="3">Uncharacterized protein</fullName>
    </submittedName>
</protein>
<reference evidence="3 4" key="1">
    <citation type="journal article" date="2012" name="Eukaryot. Cell">
        <title>Genome sequence of the Trichosporon asahii environmental strain CBS 8904.</title>
        <authorList>
            <person name="Yang R.Y."/>
            <person name="Li H.T."/>
            <person name="Zhu H."/>
            <person name="Zhou G.P."/>
            <person name="Wang M."/>
            <person name="Wang L."/>
        </authorList>
    </citation>
    <scope>NUCLEOTIDE SEQUENCE [LARGE SCALE GENOMIC DNA]</scope>
    <source>
        <strain evidence="3 4">CBS 8904</strain>
    </source>
</reference>
<feature type="region of interest" description="Disordered" evidence="2">
    <location>
        <begin position="31"/>
        <end position="105"/>
    </location>
</feature>